<dbReference type="PROSITE" id="PS50067">
    <property type="entry name" value="KINESIN_MOTOR_2"/>
    <property type="match status" value="1"/>
</dbReference>
<evidence type="ECO:0000259" key="10">
    <source>
        <dbReference type="PROSITE" id="PS50067"/>
    </source>
</evidence>
<name>A0A813UE17_9BILA</name>
<dbReference type="GO" id="GO:0051231">
    <property type="term" value="P:spindle elongation"/>
    <property type="evidence" value="ECO:0007669"/>
    <property type="project" value="TreeGrafter"/>
</dbReference>
<accession>A0A813UE17</accession>
<evidence type="ECO:0000259" key="11">
    <source>
        <dbReference type="PROSITE" id="PS50812"/>
    </source>
</evidence>
<keyword evidence="6" id="KW-0206">Cytoskeleton</keyword>
<evidence type="ECO:0000256" key="8">
    <source>
        <dbReference type="SAM" id="Coils"/>
    </source>
</evidence>
<sequence length="1197" mass="135728">MAHRLQALKTTSMGESLVLSPRTPMKKKIKGDPIVTGIRLRPFLANEKYAMGDISPAVRVCENMIICERQPQNPTTFKFTNAFDHTQTNLLMFFVVQRDVYEKMIRPAVYSSLQGYNTTVLAYGQTASGKTHSIFGSSHEEGVLTLSIAELISLNHNQHLKFETSFFEIYNEKVTDLLMTTTSFESRLKATFLSTKKQRKQPPTLEIREHPVLGPYVPDLKYVHVQTKDDFVKVLNLGQRQRTVGTTKANQRSSRSHAIFTIKISRNDLPATITTTNSIKRKSLTLTKNTKQQDLDLNVVRLNFVDLAGSEKSQEYVQENERFAESVHINQSLSVLRSVIDALARGQSHVPYRDSNLTYLLKPSLGGDSKTYMLATISPYESVIDETLNTLRYASRAATITNVPRIKTPHLKHEIEQLREENEKLKQELGILKENQQQLTSLKLPICSSLMLTDECVQTTLIGAEQEEEENDRISENILTQIENTLKRPKKRRFSEMPLKEIENKKKRLDGTTLQRRLTSILGSITNDVIVMTECTNNTLLIESKILDIKYSLDQSTFLELIKRLETTIDDKKMNEKQIMAAIIDIFSEYKPTFKLGDLVWSQIAKYPFWPGLIYTALDESYVKSSGDRILYKVYFFDSPTTYDWVGEDRLLPFTGEANFQQQYNDWRKTYSKREKQIDSSLSPEKNRDLLNDIRKANELLPIGVVERLKKFQEHLDSLVGAAEAEEDSKPKVEKVIRYTRTSAPLTNTEFINHMVSQSRSKRKVEHENMETNKRKTLKATKGSSLSLQRVSTIGSNTNGERLFLDTNSSNYVKQRTRSSRLYKPEDQTLDTIMHVPVRERGRCNSDRNHLLTSMTTRSNSQPIAAPGVLTPSSLLPVVYTNVNRTPQTSAPLFVKIAPRPFDSTVSKQVVSNTVSDPIILSPSSSTPEKNVTLSPKMTKSVKSLNYTVVPRSTEQGDIISATTSTFSAPNHKSSTQTSVLTSSQTINPKPLSSPHYSSKASLTAANCGVPKMPVLLTLPTTSATLTSNTGVSSLSSDSTRTTPSTTATLLHMLSSTPRNWAGQDLTTTPTPNILPFVTYETTSTVSYQPLSLGEEFMIIDTIKRESKSSTFDDCKRVGEQTYSKIVQINNDRSIAVSEFWFYMFVFRYVDDFVSYYPNWLQELEQLKRSKKLSTNHEKQIKHLILLMKAYIEQERH</sequence>
<evidence type="ECO:0000313" key="13">
    <source>
        <dbReference type="EMBL" id="CAF3614702.1"/>
    </source>
</evidence>
<dbReference type="EMBL" id="CAJNOQ010000684">
    <property type="protein sequence ID" value="CAF0827801.1"/>
    <property type="molecule type" value="Genomic_DNA"/>
</dbReference>
<dbReference type="SUPFAM" id="SSF52540">
    <property type="entry name" value="P-loop containing nucleoside triphosphate hydrolases"/>
    <property type="match status" value="1"/>
</dbReference>
<evidence type="ECO:0000256" key="2">
    <source>
        <dbReference type="ARBA" id="ARBA00022490"/>
    </source>
</evidence>
<feature type="coiled-coil region" evidence="8">
    <location>
        <begin position="408"/>
        <end position="484"/>
    </location>
</feature>
<reference evidence="12" key="1">
    <citation type="submission" date="2021-02" db="EMBL/GenBank/DDBJ databases">
        <authorList>
            <person name="Nowell W R."/>
        </authorList>
    </citation>
    <scope>NUCLEOTIDE SEQUENCE</scope>
</reference>
<dbReference type="GO" id="GO:0003777">
    <property type="term" value="F:microtubule motor activity"/>
    <property type="evidence" value="ECO:0007669"/>
    <property type="project" value="InterPro"/>
</dbReference>
<dbReference type="GO" id="GO:0005875">
    <property type="term" value="C:microtubule associated complex"/>
    <property type="evidence" value="ECO:0007669"/>
    <property type="project" value="TreeGrafter"/>
</dbReference>
<dbReference type="GO" id="GO:0007018">
    <property type="term" value="P:microtubule-based movement"/>
    <property type="evidence" value="ECO:0007669"/>
    <property type="project" value="InterPro"/>
</dbReference>
<dbReference type="PANTHER" id="PTHR47969:SF15">
    <property type="entry name" value="CHROMOSOME-ASSOCIATED KINESIN KIF4A-RELATED"/>
    <property type="match status" value="1"/>
</dbReference>
<dbReference type="InterPro" id="IPR027640">
    <property type="entry name" value="Kinesin-like_fam"/>
</dbReference>
<evidence type="ECO:0000256" key="1">
    <source>
        <dbReference type="ARBA" id="ARBA00004245"/>
    </source>
</evidence>
<protein>
    <submittedName>
        <fullName evidence="12">Uncharacterized protein</fullName>
    </submittedName>
</protein>
<dbReference type="GO" id="GO:0008017">
    <property type="term" value="F:microtubule binding"/>
    <property type="evidence" value="ECO:0007669"/>
    <property type="project" value="InterPro"/>
</dbReference>
<evidence type="ECO:0000256" key="9">
    <source>
        <dbReference type="SAM" id="MobiDB-lite"/>
    </source>
</evidence>
<comment type="caution">
    <text evidence="12">The sequence shown here is derived from an EMBL/GenBank/DDBJ whole genome shotgun (WGS) entry which is preliminary data.</text>
</comment>
<dbReference type="SUPFAM" id="SSF63748">
    <property type="entry name" value="Tudor/PWWP/MBT"/>
    <property type="match status" value="1"/>
</dbReference>
<dbReference type="PRINTS" id="PR00380">
    <property type="entry name" value="KINESINHEAVY"/>
</dbReference>
<keyword evidence="7" id="KW-0505">Motor protein</keyword>
<keyword evidence="14" id="KW-1185">Reference proteome</keyword>
<dbReference type="PROSITE" id="PS50812">
    <property type="entry name" value="PWWP"/>
    <property type="match status" value="1"/>
</dbReference>
<dbReference type="PANTHER" id="PTHR47969">
    <property type="entry name" value="CHROMOSOME-ASSOCIATED KINESIN KIF4A-RELATED"/>
    <property type="match status" value="1"/>
</dbReference>
<dbReference type="Gene3D" id="2.30.30.140">
    <property type="match status" value="1"/>
</dbReference>
<feature type="domain" description="PWWP" evidence="11">
    <location>
        <begin position="596"/>
        <end position="657"/>
    </location>
</feature>
<evidence type="ECO:0000313" key="14">
    <source>
        <dbReference type="Proteomes" id="UP000663829"/>
    </source>
</evidence>
<evidence type="ECO:0000256" key="5">
    <source>
        <dbReference type="ARBA" id="ARBA00023054"/>
    </source>
</evidence>
<feature type="compositionally biased region" description="Low complexity" evidence="9">
    <location>
        <begin position="974"/>
        <end position="986"/>
    </location>
</feature>
<dbReference type="SMART" id="SM00129">
    <property type="entry name" value="KISc"/>
    <property type="match status" value="1"/>
</dbReference>
<dbReference type="SMART" id="SM00293">
    <property type="entry name" value="PWWP"/>
    <property type="match status" value="1"/>
</dbReference>
<dbReference type="Gene3D" id="3.40.850.10">
    <property type="entry name" value="Kinesin motor domain"/>
    <property type="match status" value="1"/>
</dbReference>
<dbReference type="InterPro" id="IPR027417">
    <property type="entry name" value="P-loop_NTPase"/>
</dbReference>
<dbReference type="GO" id="GO:0005524">
    <property type="term" value="F:ATP binding"/>
    <property type="evidence" value="ECO:0007669"/>
    <property type="project" value="UniProtKB-UniRule"/>
</dbReference>
<dbReference type="InterPro" id="IPR036961">
    <property type="entry name" value="Kinesin_motor_dom_sf"/>
</dbReference>
<evidence type="ECO:0000256" key="6">
    <source>
        <dbReference type="ARBA" id="ARBA00023212"/>
    </source>
</evidence>
<dbReference type="AlphaFoldDB" id="A0A813UE17"/>
<comment type="subcellular location">
    <subcellularLocation>
        <location evidence="1">Cytoplasm</location>
        <location evidence="1">Cytoskeleton</location>
    </subcellularLocation>
</comment>
<evidence type="ECO:0000313" key="12">
    <source>
        <dbReference type="EMBL" id="CAF0827801.1"/>
    </source>
</evidence>
<feature type="domain" description="Kinesin motor" evidence="10">
    <location>
        <begin position="33"/>
        <end position="400"/>
    </location>
</feature>
<dbReference type="EMBL" id="CAJOBC010000684">
    <property type="protein sequence ID" value="CAF3614702.1"/>
    <property type="molecule type" value="Genomic_DNA"/>
</dbReference>
<feature type="binding site" evidence="7">
    <location>
        <begin position="124"/>
        <end position="131"/>
    </location>
    <ligand>
        <name>ATP</name>
        <dbReference type="ChEBI" id="CHEBI:30616"/>
    </ligand>
</feature>
<organism evidence="12 14">
    <name type="scientific">Didymodactylos carnosus</name>
    <dbReference type="NCBI Taxonomy" id="1234261"/>
    <lineage>
        <taxon>Eukaryota</taxon>
        <taxon>Metazoa</taxon>
        <taxon>Spiralia</taxon>
        <taxon>Gnathifera</taxon>
        <taxon>Rotifera</taxon>
        <taxon>Eurotatoria</taxon>
        <taxon>Bdelloidea</taxon>
        <taxon>Philodinida</taxon>
        <taxon>Philodinidae</taxon>
        <taxon>Didymodactylos</taxon>
    </lineage>
</organism>
<evidence type="ECO:0000256" key="3">
    <source>
        <dbReference type="ARBA" id="ARBA00022741"/>
    </source>
</evidence>
<dbReference type="OrthoDB" id="3176171at2759"/>
<dbReference type="Pfam" id="PF00855">
    <property type="entry name" value="PWWP"/>
    <property type="match status" value="1"/>
</dbReference>
<keyword evidence="5 8" id="KW-0175">Coiled coil</keyword>
<dbReference type="CDD" id="cd00106">
    <property type="entry name" value="KISc"/>
    <property type="match status" value="1"/>
</dbReference>
<proteinExistence type="inferred from homology"/>
<keyword evidence="4 7" id="KW-0067">ATP-binding</keyword>
<dbReference type="InterPro" id="IPR001752">
    <property type="entry name" value="Kinesin_motor_dom"/>
</dbReference>
<gene>
    <name evidence="12" type="ORF">GPM918_LOCUS4891</name>
    <name evidence="13" type="ORF">SRO942_LOCUS4892</name>
</gene>
<evidence type="ECO:0000256" key="4">
    <source>
        <dbReference type="ARBA" id="ARBA00022840"/>
    </source>
</evidence>
<evidence type="ECO:0000256" key="7">
    <source>
        <dbReference type="PROSITE-ProRule" id="PRU00283"/>
    </source>
</evidence>
<dbReference type="Proteomes" id="UP000663829">
    <property type="component" value="Unassembled WGS sequence"/>
</dbReference>
<feature type="region of interest" description="Disordered" evidence="9">
    <location>
        <begin position="965"/>
        <end position="995"/>
    </location>
</feature>
<comment type="similarity">
    <text evidence="7">Belongs to the TRAFAC class myosin-kinesin ATPase superfamily. Kinesin family.</text>
</comment>
<dbReference type="GO" id="GO:0007052">
    <property type="term" value="P:mitotic spindle organization"/>
    <property type="evidence" value="ECO:0007669"/>
    <property type="project" value="TreeGrafter"/>
</dbReference>
<dbReference type="InterPro" id="IPR000313">
    <property type="entry name" value="PWWP_dom"/>
</dbReference>
<keyword evidence="2" id="KW-0963">Cytoplasm</keyword>
<keyword evidence="3 7" id="KW-0547">Nucleotide-binding</keyword>
<dbReference type="Proteomes" id="UP000681722">
    <property type="component" value="Unassembled WGS sequence"/>
</dbReference>
<dbReference type="Pfam" id="PF00225">
    <property type="entry name" value="Kinesin"/>
    <property type="match status" value="1"/>
</dbReference>